<evidence type="ECO:0000313" key="1">
    <source>
        <dbReference type="EMBL" id="GIH17301.1"/>
    </source>
</evidence>
<accession>A0A8J3QZ60</accession>
<evidence type="ECO:0000313" key="2">
    <source>
        <dbReference type="Proteomes" id="UP000642748"/>
    </source>
</evidence>
<protein>
    <submittedName>
        <fullName evidence="1">Uncharacterized protein</fullName>
    </submittedName>
</protein>
<dbReference type="Proteomes" id="UP000642748">
    <property type="component" value="Unassembled WGS sequence"/>
</dbReference>
<sequence length="65" mass="6997">MLPIVPCGRVRRWAHMLVQLDGRPTVIITVPQAEHPLPPEWPRLPGPVIARGASAADAAFPEGIA</sequence>
<gene>
    <name evidence="1" type="ORF">Raf01_54730</name>
</gene>
<name>A0A8J3QZ60_9ACTN</name>
<organism evidence="1 2">
    <name type="scientific">Rugosimonospora africana</name>
    <dbReference type="NCBI Taxonomy" id="556532"/>
    <lineage>
        <taxon>Bacteria</taxon>
        <taxon>Bacillati</taxon>
        <taxon>Actinomycetota</taxon>
        <taxon>Actinomycetes</taxon>
        <taxon>Micromonosporales</taxon>
        <taxon>Micromonosporaceae</taxon>
        <taxon>Rugosimonospora</taxon>
    </lineage>
</organism>
<proteinExistence type="predicted"/>
<dbReference type="AlphaFoldDB" id="A0A8J3QZ60"/>
<dbReference type="EMBL" id="BONZ01000051">
    <property type="protein sequence ID" value="GIH17301.1"/>
    <property type="molecule type" value="Genomic_DNA"/>
</dbReference>
<comment type="caution">
    <text evidence="1">The sequence shown here is derived from an EMBL/GenBank/DDBJ whole genome shotgun (WGS) entry which is preliminary data.</text>
</comment>
<reference evidence="1" key="1">
    <citation type="submission" date="2021-01" db="EMBL/GenBank/DDBJ databases">
        <title>Whole genome shotgun sequence of Rugosimonospora africana NBRC 104875.</title>
        <authorList>
            <person name="Komaki H."/>
            <person name="Tamura T."/>
        </authorList>
    </citation>
    <scope>NUCLEOTIDE SEQUENCE</scope>
    <source>
        <strain evidence="1">NBRC 104875</strain>
    </source>
</reference>
<keyword evidence="2" id="KW-1185">Reference proteome</keyword>